<comment type="caution">
    <text evidence="7">The sequence shown here is derived from an EMBL/GenBank/DDBJ whole genome shotgun (WGS) entry which is preliminary data.</text>
</comment>
<keyword evidence="1" id="KW-0547">Nucleotide-binding</keyword>
<dbReference type="InterPro" id="IPR050615">
    <property type="entry name" value="ATP-dep_DNA_Helicase"/>
</dbReference>
<proteinExistence type="predicted"/>
<feature type="domain" description="Helicase ATP-binding" evidence="5">
    <location>
        <begin position="64"/>
        <end position="210"/>
    </location>
</feature>
<protein>
    <recommendedName>
        <fullName evidence="9">DNA helicase</fullName>
    </recommendedName>
</protein>
<dbReference type="PROSITE" id="PS51194">
    <property type="entry name" value="HELICASE_CTER"/>
    <property type="match status" value="1"/>
</dbReference>
<keyword evidence="2" id="KW-0378">Hydrolase</keyword>
<dbReference type="EMBL" id="BAABRU010000001">
    <property type="protein sequence ID" value="GAA5526619.1"/>
    <property type="molecule type" value="Genomic_DNA"/>
</dbReference>
<name>A0ABP9WTZ4_9CHLR</name>
<dbReference type="InterPro" id="IPR001650">
    <property type="entry name" value="Helicase_C-like"/>
</dbReference>
<dbReference type="SMART" id="SM00490">
    <property type="entry name" value="HELICc"/>
    <property type="match status" value="1"/>
</dbReference>
<organism evidence="7 8">
    <name type="scientific">Herpetosiphon gulosus</name>
    <dbReference type="NCBI Taxonomy" id="1973496"/>
    <lineage>
        <taxon>Bacteria</taxon>
        <taxon>Bacillati</taxon>
        <taxon>Chloroflexota</taxon>
        <taxon>Chloroflexia</taxon>
        <taxon>Herpetosiphonales</taxon>
        <taxon>Herpetosiphonaceae</taxon>
        <taxon>Herpetosiphon</taxon>
    </lineage>
</organism>
<dbReference type="PANTHER" id="PTHR11274:SF0">
    <property type="entry name" value="GENERAL TRANSCRIPTION AND DNA REPAIR FACTOR IIH HELICASE SUBUNIT XPB"/>
    <property type="match status" value="1"/>
</dbReference>
<evidence type="ECO:0008006" key="9">
    <source>
        <dbReference type="Google" id="ProtNLM"/>
    </source>
</evidence>
<dbReference type="InterPro" id="IPR027417">
    <property type="entry name" value="P-loop_NTPase"/>
</dbReference>
<evidence type="ECO:0000313" key="8">
    <source>
        <dbReference type="Proteomes" id="UP001428290"/>
    </source>
</evidence>
<dbReference type="Pfam" id="PF00271">
    <property type="entry name" value="Helicase_C"/>
    <property type="match status" value="1"/>
</dbReference>
<dbReference type="Gene3D" id="3.40.50.300">
    <property type="entry name" value="P-loop containing nucleotide triphosphate hydrolases"/>
    <property type="match status" value="2"/>
</dbReference>
<evidence type="ECO:0000256" key="3">
    <source>
        <dbReference type="ARBA" id="ARBA00022806"/>
    </source>
</evidence>
<dbReference type="RefSeq" id="WP_345720259.1">
    <property type="nucleotide sequence ID" value="NZ_BAABRU010000001.1"/>
</dbReference>
<evidence type="ECO:0000256" key="2">
    <source>
        <dbReference type="ARBA" id="ARBA00022801"/>
    </source>
</evidence>
<gene>
    <name evidence="7" type="ORF">Hgul01_00393</name>
</gene>
<dbReference type="InterPro" id="IPR006935">
    <property type="entry name" value="Helicase/UvrB_N"/>
</dbReference>
<evidence type="ECO:0000256" key="4">
    <source>
        <dbReference type="ARBA" id="ARBA00022840"/>
    </source>
</evidence>
<dbReference type="Pfam" id="PF04851">
    <property type="entry name" value="ResIII"/>
    <property type="match status" value="1"/>
</dbReference>
<dbReference type="InterPro" id="IPR014001">
    <property type="entry name" value="Helicase_ATP-bd"/>
</dbReference>
<dbReference type="SUPFAM" id="SSF52540">
    <property type="entry name" value="P-loop containing nucleoside triphosphate hydrolases"/>
    <property type="match status" value="1"/>
</dbReference>
<evidence type="ECO:0000313" key="7">
    <source>
        <dbReference type="EMBL" id="GAA5526619.1"/>
    </source>
</evidence>
<dbReference type="SMART" id="SM00487">
    <property type="entry name" value="DEXDc"/>
    <property type="match status" value="1"/>
</dbReference>
<keyword evidence="8" id="KW-1185">Reference proteome</keyword>
<dbReference type="CDD" id="cd17926">
    <property type="entry name" value="DEXHc_RE"/>
    <property type="match status" value="1"/>
</dbReference>
<evidence type="ECO:0000256" key="1">
    <source>
        <dbReference type="ARBA" id="ARBA00022741"/>
    </source>
</evidence>
<evidence type="ECO:0000259" key="6">
    <source>
        <dbReference type="PROSITE" id="PS51194"/>
    </source>
</evidence>
<dbReference type="Proteomes" id="UP001428290">
    <property type="component" value="Unassembled WGS sequence"/>
</dbReference>
<dbReference type="PROSITE" id="PS51192">
    <property type="entry name" value="HELICASE_ATP_BIND_1"/>
    <property type="match status" value="1"/>
</dbReference>
<reference evidence="7 8" key="1">
    <citation type="submission" date="2024-02" db="EMBL/GenBank/DDBJ databases">
        <title>Herpetosiphon gulosus NBRC 112829.</title>
        <authorList>
            <person name="Ichikawa N."/>
            <person name="Katano-Makiyama Y."/>
            <person name="Hidaka K."/>
        </authorList>
    </citation>
    <scope>NUCLEOTIDE SEQUENCE [LARGE SCALE GENOMIC DNA]</scope>
    <source>
        <strain evidence="7 8">NBRC 112829</strain>
    </source>
</reference>
<accession>A0ABP9WTZ4</accession>
<keyword evidence="3" id="KW-0347">Helicase</keyword>
<keyword evidence="4" id="KW-0067">ATP-binding</keyword>
<sequence length="440" mass="48812">MTRPATQAEQPEPEQWLLDEASLLDASLLDEPDEDLPEVDARLQGGFKAKLQFAPRPYQTEAVAAWTANEGRGVIVLPTGAGKTITAMLAIAKLGLRTLIVVPTIELLYQWRDTVVQTLALDPTLVGVVGDGQREWRSITVITYASAAMPDAPLENLGLLICDEVHHLPSPAYSTIALRSRTPYRLGLTATPERSDGSHTALDRLVGKVVYQRAPADLAEEGHIAKFREKRILVDLTADELVRYETLMTTWRWFLAKHRHKLASGGDFFGELIRRSGSDPQARNALQAQHQARLIALNAEKKLGHVGQLLSQHPNDKIIIFSEYNALVNTISRQFAIPSITYRTTADERKSVLDGFRSGRYSKLVTGRVLNEGVDVPDANVAIVVSGSATAREYIQRLGRVLRKKPDEALLYELVTRNTSEVQTARRRKKAVAAHNQRGR</sequence>
<feature type="domain" description="Helicase C-terminal" evidence="6">
    <location>
        <begin position="289"/>
        <end position="440"/>
    </location>
</feature>
<evidence type="ECO:0000259" key="5">
    <source>
        <dbReference type="PROSITE" id="PS51192"/>
    </source>
</evidence>
<dbReference type="PANTHER" id="PTHR11274">
    <property type="entry name" value="RAD25/XP-B DNA REPAIR HELICASE"/>
    <property type="match status" value="1"/>
</dbReference>